<dbReference type="EMBL" id="CAJVQB010105685">
    <property type="protein sequence ID" value="CAG8851364.1"/>
    <property type="molecule type" value="Genomic_DNA"/>
</dbReference>
<keyword evidence="3" id="KW-1185">Reference proteome</keyword>
<proteinExistence type="predicted"/>
<feature type="non-terminal residue" evidence="2">
    <location>
        <position position="1"/>
    </location>
</feature>
<evidence type="ECO:0000256" key="1">
    <source>
        <dbReference type="SAM" id="MobiDB-lite"/>
    </source>
</evidence>
<evidence type="ECO:0000313" key="3">
    <source>
        <dbReference type="Proteomes" id="UP000789901"/>
    </source>
</evidence>
<accession>A0ABN7X9F7</accession>
<dbReference type="Proteomes" id="UP000789901">
    <property type="component" value="Unassembled WGS sequence"/>
</dbReference>
<evidence type="ECO:0000313" key="2">
    <source>
        <dbReference type="EMBL" id="CAG8851364.1"/>
    </source>
</evidence>
<sequence>SNNNNAKAEVDKAEAEKAKADEDEAKVDEAKANEAEADSLSAKIKLSNIILAQRTNGIITSLSKNESK</sequence>
<organism evidence="2 3">
    <name type="scientific">Gigaspora margarita</name>
    <dbReference type="NCBI Taxonomy" id="4874"/>
    <lineage>
        <taxon>Eukaryota</taxon>
        <taxon>Fungi</taxon>
        <taxon>Fungi incertae sedis</taxon>
        <taxon>Mucoromycota</taxon>
        <taxon>Glomeromycotina</taxon>
        <taxon>Glomeromycetes</taxon>
        <taxon>Diversisporales</taxon>
        <taxon>Gigasporaceae</taxon>
        <taxon>Gigaspora</taxon>
    </lineage>
</organism>
<feature type="compositionally biased region" description="Basic and acidic residues" evidence="1">
    <location>
        <begin position="8"/>
        <end position="20"/>
    </location>
</feature>
<name>A0ABN7X9F7_GIGMA</name>
<comment type="caution">
    <text evidence="2">The sequence shown here is derived from an EMBL/GenBank/DDBJ whole genome shotgun (WGS) entry which is preliminary data.</text>
</comment>
<feature type="region of interest" description="Disordered" evidence="1">
    <location>
        <begin position="1"/>
        <end position="38"/>
    </location>
</feature>
<reference evidence="2 3" key="1">
    <citation type="submission" date="2021-06" db="EMBL/GenBank/DDBJ databases">
        <authorList>
            <person name="Kallberg Y."/>
            <person name="Tangrot J."/>
            <person name="Rosling A."/>
        </authorList>
    </citation>
    <scope>NUCLEOTIDE SEQUENCE [LARGE SCALE GENOMIC DNA]</scope>
    <source>
        <strain evidence="2 3">120-4 pot B 10/14</strain>
    </source>
</reference>
<gene>
    <name evidence="2" type="ORF">GMARGA_LOCUS40702</name>
</gene>
<protein>
    <submittedName>
        <fullName evidence="2">870_t:CDS:1</fullName>
    </submittedName>
</protein>
<feature type="non-terminal residue" evidence="2">
    <location>
        <position position="68"/>
    </location>
</feature>